<accession>A0ABX2T8W1</accession>
<evidence type="ECO:0008006" key="3">
    <source>
        <dbReference type="Google" id="ProtNLM"/>
    </source>
</evidence>
<protein>
    <recommendedName>
        <fullName evidence="3">Rpn family recombination-promoting nuclease/putative transposase</fullName>
    </recommendedName>
</protein>
<evidence type="ECO:0000313" key="1">
    <source>
        <dbReference type="EMBL" id="NYZ20517.1"/>
    </source>
</evidence>
<dbReference type="Proteomes" id="UP000584642">
    <property type="component" value="Unassembled WGS sequence"/>
</dbReference>
<reference evidence="1 2" key="1">
    <citation type="submission" date="2020-05" db="EMBL/GenBank/DDBJ databases">
        <title>Azospirillum oleiclasticum sp. nov, a nitrogen-fixing and heavy crude oil-emulsifying bacterium isolated from the crude oil of Yumen Oilfield.</title>
        <authorList>
            <person name="Wu D."/>
            <person name="Cai M."/>
            <person name="Zhang X."/>
        </authorList>
    </citation>
    <scope>NUCLEOTIDE SEQUENCE [LARGE SCALE GENOMIC DNA]</scope>
    <source>
        <strain evidence="1 2">ROY-1-1-2</strain>
    </source>
</reference>
<proteinExistence type="predicted"/>
<gene>
    <name evidence="1" type="ORF">HND93_12410</name>
</gene>
<comment type="caution">
    <text evidence="1">The sequence shown here is derived from an EMBL/GenBank/DDBJ whole genome shotgun (WGS) entry which is preliminary data.</text>
</comment>
<dbReference type="EMBL" id="JABFDB010000008">
    <property type="protein sequence ID" value="NYZ20517.1"/>
    <property type="molecule type" value="Genomic_DNA"/>
</dbReference>
<organism evidence="1 2">
    <name type="scientific">Azospirillum oleiclasticum</name>
    <dbReference type="NCBI Taxonomy" id="2735135"/>
    <lineage>
        <taxon>Bacteria</taxon>
        <taxon>Pseudomonadati</taxon>
        <taxon>Pseudomonadota</taxon>
        <taxon>Alphaproteobacteria</taxon>
        <taxon>Rhodospirillales</taxon>
        <taxon>Azospirillaceae</taxon>
        <taxon>Azospirillum</taxon>
    </lineage>
</organism>
<dbReference type="RefSeq" id="WP_180282293.1">
    <property type="nucleotide sequence ID" value="NZ_JABFDB010000008.1"/>
</dbReference>
<evidence type="ECO:0000313" key="2">
    <source>
        <dbReference type="Proteomes" id="UP000584642"/>
    </source>
</evidence>
<sequence>MDDSIWHIEFQSSNDPEMPWRMYQYKALLLMYYRNENGDFPIVRQRVYYTGNGAPNMPDKFQVPGTGVIFEVVDLKGQFDNGRDLLDSDAPMDRVLGLLCMRRPHDDVGRREYLRAWQRVANTLNRENTSAQMDARTLFEFAADIRNVDLRKIRGWPEMPITANLENTILAKQLYNKGVSYGEDIGRRSVYEEDIIGNVEAKGQRWKPQNDARLKDLSQEELKRVRDMSRSGITFDAAYSRIEAERNRRRDDENIL</sequence>
<name>A0ABX2T8W1_9PROT</name>
<keyword evidence="2" id="KW-1185">Reference proteome</keyword>